<gene>
    <name evidence="1" type="ORF">LCGC14_2830120</name>
</gene>
<sequence length="74" mass="7965">MADYYRDDFNLAALGSAWTVTGDWSQGPGRVQLDVTDTSESTMDHSGTIGKGNCQVEATIMLDENCHLGLQVLG</sequence>
<feature type="non-terminal residue" evidence="1">
    <location>
        <position position="74"/>
    </location>
</feature>
<name>A0A0F8YEB2_9ZZZZ</name>
<dbReference type="AlphaFoldDB" id="A0A0F8YEB2"/>
<organism evidence="1">
    <name type="scientific">marine sediment metagenome</name>
    <dbReference type="NCBI Taxonomy" id="412755"/>
    <lineage>
        <taxon>unclassified sequences</taxon>
        <taxon>metagenomes</taxon>
        <taxon>ecological metagenomes</taxon>
    </lineage>
</organism>
<accession>A0A0F8YEB2</accession>
<evidence type="ECO:0000313" key="1">
    <source>
        <dbReference type="EMBL" id="KKK79777.1"/>
    </source>
</evidence>
<comment type="caution">
    <text evidence="1">The sequence shown here is derived from an EMBL/GenBank/DDBJ whole genome shotgun (WGS) entry which is preliminary data.</text>
</comment>
<protein>
    <submittedName>
        <fullName evidence="1">Uncharacterized protein</fullName>
    </submittedName>
</protein>
<proteinExistence type="predicted"/>
<dbReference type="EMBL" id="LAZR01053872">
    <property type="protein sequence ID" value="KKK79777.1"/>
    <property type="molecule type" value="Genomic_DNA"/>
</dbReference>
<reference evidence="1" key="1">
    <citation type="journal article" date="2015" name="Nature">
        <title>Complex archaea that bridge the gap between prokaryotes and eukaryotes.</title>
        <authorList>
            <person name="Spang A."/>
            <person name="Saw J.H."/>
            <person name="Jorgensen S.L."/>
            <person name="Zaremba-Niedzwiedzka K."/>
            <person name="Martijn J."/>
            <person name="Lind A.E."/>
            <person name="van Eijk R."/>
            <person name="Schleper C."/>
            <person name="Guy L."/>
            <person name="Ettema T.J."/>
        </authorList>
    </citation>
    <scope>NUCLEOTIDE SEQUENCE</scope>
</reference>